<comment type="caution">
    <text evidence="1">The sequence shown here is derived from an EMBL/GenBank/DDBJ whole genome shotgun (WGS) entry which is preliminary data.</text>
</comment>
<dbReference type="Proteomes" id="UP000596742">
    <property type="component" value="Unassembled WGS sequence"/>
</dbReference>
<reference evidence="1" key="1">
    <citation type="submission" date="2018-11" db="EMBL/GenBank/DDBJ databases">
        <authorList>
            <person name="Alioto T."/>
            <person name="Alioto T."/>
        </authorList>
    </citation>
    <scope>NUCLEOTIDE SEQUENCE</scope>
</reference>
<dbReference type="OrthoDB" id="6205767at2759"/>
<dbReference type="PANTHER" id="PTHR47331">
    <property type="entry name" value="PHD-TYPE DOMAIN-CONTAINING PROTEIN"/>
    <property type="match status" value="1"/>
</dbReference>
<sequence length="358" mass="41605">MHVAVRSQLPWKQDHDELPTKAVTRRRTENTVKRHTQNSDMLKKYGNIIQEQERSGFIERVDETAETQEKNTIFLIIQHRRNEAIRLSELFMTAVVASCLIHKVHIRSVRSDLSILKHLQHYNITTATLMERDFYVDNILTNLQNEDEANTYYKEARTMLKEAGFNVRSLTSNSENIRKLAKTENVLDTDINTKVLGMLWNSKSDDRMYQKCEIQLRDIEIDLSNRLCSVFISNCRYTKHLRKSGVLTTNDINTAVRSWILDCQKSSYSAEIKSLHDTRNKNTMTYPRIRQLGLFIDDDGIVGCNGRIHNAPISENTKFTYLYIPINHPLTKLIAIDTHERSLHSGLNATLTYVRQSY</sequence>
<organism evidence="1 2">
    <name type="scientific">Mytilus galloprovincialis</name>
    <name type="common">Mediterranean mussel</name>
    <dbReference type="NCBI Taxonomy" id="29158"/>
    <lineage>
        <taxon>Eukaryota</taxon>
        <taxon>Metazoa</taxon>
        <taxon>Spiralia</taxon>
        <taxon>Lophotrochozoa</taxon>
        <taxon>Mollusca</taxon>
        <taxon>Bivalvia</taxon>
        <taxon>Autobranchia</taxon>
        <taxon>Pteriomorphia</taxon>
        <taxon>Mytilida</taxon>
        <taxon>Mytiloidea</taxon>
        <taxon>Mytilidae</taxon>
        <taxon>Mytilinae</taxon>
        <taxon>Mytilus</taxon>
    </lineage>
</organism>
<name>A0A8B6EWJ3_MYTGA</name>
<dbReference type="AlphaFoldDB" id="A0A8B6EWJ3"/>
<protein>
    <submittedName>
        <fullName evidence="1">Uncharacterized protein</fullName>
    </submittedName>
</protein>
<evidence type="ECO:0000313" key="1">
    <source>
        <dbReference type="EMBL" id="VDI40841.1"/>
    </source>
</evidence>
<proteinExistence type="predicted"/>
<keyword evidence="2" id="KW-1185">Reference proteome</keyword>
<gene>
    <name evidence="1" type="ORF">MGAL_10B013134</name>
</gene>
<dbReference type="EMBL" id="UYJE01005830">
    <property type="protein sequence ID" value="VDI40841.1"/>
    <property type="molecule type" value="Genomic_DNA"/>
</dbReference>
<accession>A0A8B6EWJ3</accession>
<evidence type="ECO:0000313" key="2">
    <source>
        <dbReference type="Proteomes" id="UP000596742"/>
    </source>
</evidence>